<organism evidence="2 3">
    <name type="scientific">Prunus persica</name>
    <name type="common">Peach</name>
    <name type="synonym">Amygdalus persica</name>
    <dbReference type="NCBI Taxonomy" id="3760"/>
    <lineage>
        <taxon>Eukaryota</taxon>
        <taxon>Viridiplantae</taxon>
        <taxon>Streptophyta</taxon>
        <taxon>Embryophyta</taxon>
        <taxon>Tracheophyta</taxon>
        <taxon>Spermatophyta</taxon>
        <taxon>Magnoliopsida</taxon>
        <taxon>eudicotyledons</taxon>
        <taxon>Gunneridae</taxon>
        <taxon>Pentapetalae</taxon>
        <taxon>rosids</taxon>
        <taxon>fabids</taxon>
        <taxon>Rosales</taxon>
        <taxon>Rosaceae</taxon>
        <taxon>Amygdaloideae</taxon>
        <taxon>Amygdaleae</taxon>
        <taxon>Prunus</taxon>
    </lineage>
</organism>
<reference evidence="2 3" key="1">
    <citation type="journal article" date="2013" name="Nat. Genet.">
        <title>The high-quality draft genome of peach (Prunus persica) identifies unique patterns of genetic diversity, domestication and genome evolution.</title>
        <authorList>
            <consortium name="International Peach Genome Initiative"/>
            <person name="Verde I."/>
            <person name="Abbott A.G."/>
            <person name="Scalabrin S."/>
            <person name="Jung S."/>
            <person name="Shu S."/>
            <person name="Marroni F."/>
            <person name="Zhebentyayeva T."/>
            <person name="Dettori M.T."/>
            <person name="Grimwood J."/>
            <person name="Cattonaro F."/>
            <person name="Zuccolo A."/>
            <person name="Rossini L."/>
            <person name="Jenkins J."/>
            <person name="Vendramin E."/>
            <person name="Meisel L.A."/>
            <person name="Decroocq V."/>
            <person name="Sosinski B."/>
            <person name="Prochnik S."/>
            <person name="Mitros T."/>
            <person name="Policriti A."/>
            <person name="Cipriani G."/>
            <person name="Dondini L."/>
            <person name="Ficklin S."/>
            <person name="Goodstein D.M."/>
            <person name="Xuan P."/>
            <person name="Del Fabbro C."/>
            <person name="Aramini V."/>
            <person name="Copetti D."/>
            <person name="Gonzalez S."/>
            <person name="Horner D.S."/>
            <person name="Falchi R."/>
            <person name="Lucas S."/>
            <person name="Mica E."/>
            <person name="Maldonado J."/>
            <person name="Lazzari B."/>
            <person name="Bielenberg D."/>
            <person name="Pirona R."/>
            <person name="Miculan M."/>
            <person name="Barakat A."/>
            <person name="Testolin R."/>
            <person name="Stella A."/>
            <person name="Tartarini S."/>
            <person name="Tonutti P."/>
            <person name="Arus P."/>
            <person name="Orellana A."/>
            <person name="Wells C."/>
            <person name="Main D."/>
            <person name="Vizzotto G."/>
            <person name="Silva H."/>
            <person name="Salamini F."/>
            <person name="Schmutz J."/>
            <person name="Morgante M."/>
            <person name="Rokhsar D.S."/>
        </authorList>
    </citation>
    <scope>NUCLEOTIDE SEQUENCE [LARGE SCALE GENOMIC DNA]</scope>
    <source>
        <strain evidence="3">cv. Nemared</strain>
    </source>
</reference>
<keyword evidence="1" id="KW-1133">Transmembrane helix</keyword>
<keyword evidence="3" id="KW-1185">Reference proteome</keyword>
<protein>
    <submittedName>
        <fullName evidence="2">Uncharacterized protein</fullName>
    </submittedName>
</protein>
<evidence type="ECO:0000313" key="2">
    <source>
        <dbReference type="EMBL" id="ONH99893.1"/>
    </source>
</evidence>
<name>A0A251NKP7_PRUPE</name>
<feature type="transmembrane region" description="Helical" evidence="1">
    <location>
        <begin position="41"/>
        <end position="61"/>
    </location>
</feature>
<dbReference type="Proteomes" id="UP000006882">
    <property type="component" value="Chromosome G6"/>
</dbReference>
<keyword evidence="1" id="KW-0812">Transmembrane</keyword>
<proteinExistence type="predicted"/>
<dbReference type="EMBL" id="CM007656">
    <property type="protein sequence ID" value="ONH99893.1"/>
    <property type="molecule type" value="Genomic_DNA"/>
</dbReference>
<accession>A0A251NKP7</accession>
<evidence type="ECO:0000313" key="3">
    <source>
        <dbReference type="Proteomes" id="UP000006882"/>
    </source>
</evidence>
<gene>
    <name evidence="2" type="ORF">PRUPE_6G056000</name>
</gene>
<dbReference type="AlphaFoldDB" id="A0A251NKP7"/>
<dbReference type="Gramene" id="ONH99893">
    <property type="protein sequence ID" value="ONH99893"/>
    <property type="gene ID" value="PRUPE_6G056000"/>
</dbReference>
<keyword evidence="1" id="KW-0472">Membrane</keyword>
<evidence type="ECO:0000256" key="1">
    <source>
        <dbReference type="SAM" id="Phobius"/>
    </source>
</evidence>
<sequence>MRVHQRQASPLEPFNFMLCSSIFLISLSQNPHLERASIISYFWNPSILSLVLPLLPIFSFVKSPRSLMKLSSSYWKYAKATPVSIFFLSFHKHTSREQSSSLTPAISSHIPIIFSSGNRSSFSLSC</sequence>